<feature type="compositionally biased region" description="Basic residues" evidence="10">
    <location>
        <begin position="321"/>
        <end position="333"/>
    </location>
</feature>
<evidence type="ECO:0000256" key="9">
    <source>
        <dbReference type="PROSITE-ProRule" id="PRU00176"/>
    </source>
</evidence>
<evidence type="ECO:0000256" key="8">
    <source>
        <dbReference type="ARBA" id="ARBA00023242"/>
    </source>
</evidence>
<evidence type="ECO:0000256" key="10">
    <source>
        <dbReference type="SAM" id="MobiDB-lite"/>
    </source>
</evidence>
<dbReference type="SMART" id="SM00360">
    <property type="entry name" value="RRM"/>
    <property type="match status" value="2"/>
</dbReference>
<dbReference type="PANTHER" id="PTHR48038">
    <property type="entry name" value="RIBONUCLEOPROTEIN RB97D"/>
    <property type="match status" value="1"/>
</dbReference>
<evidence type="ECO:0000256" key="4">
    <source>
        <dbReference type="ARBA" id="ARBA00022664"/>
    </source>
</evidence>
<evidence type="ECO:0000259" key="11">
    <source>
        <dbReference type="PROSITE" id="PS50102"/>
    </source>
</evidence>
<reference evidence="12" key="1">
    <citation type="submission" date="2018-10" db="EMBL/GenBank/DDBJ databases">
        <title>Transcriptome assembly of Aceria tosichella (Wheat curl mite) Type 2.</title>
        <authorList>
            <person name="Scully E.D."/>
            <person name="Geib S.M."/>
            <person name="Palmer N.A."/>
            <person name="Gupta A.K."/>
            <person name="Sarath G."/>
            <person name="Tatineni S."/>
        </authorList>
    </citation>
    <scope>NUCLEOTIDE SEQUENCE</scope>
    <source>
        <strain evidence="12">LincolnNE</strain>
    </source>
</reference>
<feature type="compositionally biased region" description="Low complexity" evidence="10">
    <location>
        <begin position="287"/>
        <end position="296"/>
    </location>
</feature>
<dbReference type="FunFam" id="3.30.70.330:FF:000028">
    <property type="entry name" value="Putative serine/arginine-rich splicing factor 4"/>
    <property type="match status" value="1"/>
</dbReference>
<feature type="compositionally biased region" description="Gly residues" evidence="10">
    <location>
        <begin position="82"/>
        <end position="92"/>
    </location>
</feature>
<name>A0A6G1S5I8_9ACAR</name>
<evidence type="ECO:0000256" key="1">
    <source>
        <dbReference type="ARBA" id="ARBA00004123"/>
    </source>
</evidence>
<dbReference type="GO" id="GO:0005634">
    <property type="term" value="C:nucleus"/>
    <property type="evidence" value="ECO:0007669"/>
    <property type="project" value="UniProtKB-SubCell"/>
</dbReference>
<evidence type="ECO:0000256" key="2">
    <source>
        <dbReference type="ARBA" id="ARBA00010269"/>
    </source>
</evidence>
<feature type="region of interest" description="Disordered" evidence="10">
    <location>
        <begin position="64"/>
        <end position="147"/>
    </location>
</feature>
<dbReference type="InterPro" id="IPR012677">
    <property type="entry name" value="Nucleotide-bd_a/b_plait_sf"/>
</dbReference>
<dbReference type="PANTHER" id="PTHR48038:SF3">
    <property type="entry name" value="SPLICING FACTOR, ARGININE_SERINE-RICH 1-RELATED"/>
    <property type="match status" value="1"/>
</dbReference>
<keyword evidence="7" id="KW-0508">mRNA splicing</keyword>
<dbReference type="EMBL" id="GGYP01000720">
    <property type="protein sequence ID" value="MDE45491.1"/>
    <property type="molecule type" value="Transcribed_RNA"/>
</dbReference>
<feature type="compositionally biased region" description="Basic and acidic residues" evidence="10">
    <location>
        <begin position="94"/>
        <end position="123"/>
    </location>
</feature>
<keyword evidence="5" id="KW-0677">Repeat</keyword>
<evidence type="ECO:0000256" key="3">
    <source>
        <dbReference type="ARBA" id="ARBA00022553"/>
    </source>
</evidence>
<dbReference type="AlphaFoldDB" id="A0A6G1S5I8"/>
<comment type="subcellular location">
    <subcellularLocation>
        <location evidence="1">Nucleus</location>
    </subcellularLocation>
</comment>
<feature type="domain" description="RRM" evidence="11">
    <location>
        <begin position="152"/>
        <end position="225"/>
    </location>
</feature>
<evidence type="ECO:0000313" key="12">
    <source>
        <dbReference type="EMBL" id="MDE45491.1"/>
    </source>
</evidence>
<dbReference type="GO" id="GO:0006397">
    <property type="term" value="P:mRNA processing"/>
    <property type="evidence" value="ECO:0007669"/>
    <property type="project" value="UniProtKB-KW"/>
</dbReference>
<keyword evidence="6 9" id="KW-0694">RNA-binding</keyword>
<dbReference type="Pfam" id="PF00076">
    <property type="entry name" value="RRM_1"/>
    <property type="match status" value="2"/>
</dbReference>
<evidence type="ECO:0000256" key="6">
    <source>
        <dbReference type="ARBA" id="ARBA00022884"/>
    </source>
</evidence>
<feature type="compositionally biased region" description="Basic and acidic residues" evidence="10">
    <location>
        <begin position="358"/>
        <end position="368"/>
    </location>
</feature>
<feature type="region of interest" description="Disordered" evidence="10">
    <location>
        <begin position="224"/>
        <end position="428"/>
    </location>
</feature>
<dbReference type="InterPro" id="IPR000504">
    <property type="entry name" value="RRM_dom"/>
</dbReference>
<keyword evidence="4" id="KW-0507">mRNA processing</keyword>
<feature type="compositionally biased region" description="Basic residues" evidence="10">
    <location>
        <begin position="247"/>
        <end position="257"/>
    </location>
</feature>
<dbReference type="InterPro" id="IPR035979">
    <property type="entry name" value="RBD_domain_sf"/>
</dbReference>
<organism evidence="12">
    <name type="scientific">Aceria tosichella</name>
    <name type="common">wheat curl mite</name>
    <dbReference type="NCBI Taxonomy" id="561515"/>
    <lineage>
        <taxon>Eukaryota</taxon>
        <taxon>Metazoa</taxon>
        <taxon>Ecdysozoa</taxon>
        <taxon>Arthropoda</taxon>
        <taxon>Chelicerata</taxon>
        <taxon>Arachnida</taxon>
        <taxon>Acari</taxon>
        <taxon>Acariformes</taxon>
        <taxon>Trombidiformes</taxon>
        <taxon>Prostigmata</taxon>
        <taxon>Eupodina</taxon>
        <taxon>Eriophyoidea</taxon>
        <taxon>Eriophyidae</taxon>
        <taxon>Eriophyinae</taxon>
        <taxon>Aceriini</taxon>
        <taxon>Aceria</taxon>
    </lineage>
</organism>
<feature type="compositionally biased region" description="Basic and acidic residues" evidence="10">
    <location>
        <begin position="386"/>
        <end position="402"/>
    </location>
</feature>
<dbReference type="GO" id="GO:0008380">
    <property type="term" value="P:RNA splicing"/>
    <property type="evidence" value="ECO:0007669"/>
    <property type="project" value="UniProtKB-KW"/>
</dbReference>
<feature type="compositionally biased region" description="Low complexity" evidence="10">
    <location>
        <begin position="371"/>
        <end position="385"/>
    </location>
</feature>
<keyword evidence="3" id="KW-0597">Phosphoprotein</keyword>
<dbReference type="PROSITE" id="PS50102">
    <property type="entry name" value="RRM"/>
    <property type="match status" value="2"/>
</dbReference>
<sequence>MRRVYIGKFSHHVRERDIERFFRQEGKIREVLMKEGFAFVEFEHTTDAEAAVKHLDGRDLNGDRVHVEFAKGPPRTPRDGMRGGSMGMGGRGLSRRDGPPRRDFRNDRGGSGRDRGDRDDSRSGGRSGGGSSSVGGGISYAEKYGPPRNTDYRVIVENLSSRVSWQDLKDLMRQAGEVTFADAHKRERNMGIVDFASLKDMLHAIDTLNDTDFHGRRIKIYEDKSIRRRGPGGGSGGSGRDFGGRRSGGRSRSRSPRRYSSSRSRSRDRPVSRSRSPIARDRDAPSRSRSVSTSPVARRKSQRSRSRSRSRDSPQSERRQSRSRSISRSRSRSRSASPAESPVERKTRSRSRSASSSRSHDSGADNKRTKNNNNNNDDSNKLSGGDYDRRRSGSRSRSRDVSRSPPANSKKARLSASPKSPVSEHAED</sequence>
<gene>
    <name evidence="12" type="primary">Srsf4</name>
    <name evidence="12" type="ORF">g.12500</name>
</gene>
<comment type="similarity">
    <text evidence="2">Belongs to the splicing factor SR family.</text>
</comment>
<evidence type="ECO:0000256" key="5">
    <source>
        <dbReference type="ARBA" id="ARBA00022737"/>
    </source>
</evidence>
<dbReference type="GO" id="GO:0003723">
    <property type="term" value="F:RNA binding"/>
    <property type="evidence" value="ECO:0007669"/>
    <property type="project" value="UniProtKB-UniRule"/>
</dbReference>
<dbReference type="Gene3D" id="3.30.70.330">
    <property type="match status" value="2"/>
</dbReference>
<feature type="compositionally biased region" description="Gly residues" evidence="10">
    <location>
        <begin position="231"/>
        <end position="241"/>
    </location>
</feature>
<dbReference type="SUPFAM" id="SSF54928">
    <property type="entry name" value="RNA-binding domain, RBD"/>
    <property type="match status" value="2"/>
</dbReference>
<feature type="domain" description="RRM" evidence="11">
    <location>
        <begin position="2"/>
        <end position="72"/>
    </location>
</feature>
<keyword evidence="8" id="KW-0539">Nucleus</keyword>
<feature type="compositionally biased region" description="Basic and acidic residues" evidence="10">
    <location>
        <begin position="309"/>
        <end position="320"/>
    </location>
</feature>
<feature type="compositionally biased region" description="Basic residues" evidence="10">
    <location>
        <begin position="297"/>
        <end position="308"/>
    </location>
</feature>
<accession>A0A6G1S5I8</accession>
<evidence type="ECO:0000256" key="7">
    <source>
        <dbReference type="ARBA" id="ARBA00023187"/>
    </source>
</evidence>
<proteinExistence type="inferred from homology"/>
<protein>
    <submittedName>
        <fullName evidence="12">Serine/arginine-rich splicing factor 4</fullName>
    </submittedName>
</protein>
<feature type="compositionally biased region" description="Gly residues" evidence="10">
    <location>
        <begin position="125"/>
        <end position="138"/>
    </location>
</feature>